<evidence type="ECO:0000313" key="1">
    <source>
        <dbReference type="EMBL" id="KAA9322951.1"/>
    </source>
</evidence>
<organism evidence="1 2">
    <name type="scientific">Lactobacillus jensenii</name>
    <dbReference type="NCBI Taxonomy" id="109790"/>
    <lineage>
        <taxon>Bacteria</taxon>
        <taxon>Bacillati</taxon>
        <taxon>Bacillota</taxon>
        <taxon>Bacilli</taxon>
        <taxon>Lactobacillales</taxon>
        <taxon>Lactobacillaceae</taxon>
        <taxon>Lactobacillus</taxon>
    </lineage>
</organism>
<accession>A0A5N1IG87</accession>
<dbReference type="AlphaFoldDB" id="A0A5N1IG87"/>
<proteinExistence type="predicted"/>
<dbReference type="OrthoDB" id="2317245at2"/>
<name>A0A5N1IG87_LACJE</name>
<comment type="caution">
    <text evidence="1">The sequence shown here is derived from an EMBL/GenBank/DDBJ whole genome shotgun (WGS) entry which is preliminary data.</text>
</comment>
<evidence type="ECO:0000313" key="2">
    <source>
        <dbReference type="Proteomes" id="UP000327236"/>
    </source>
</evidence>
<reference evidence="1 2" key="1">
    <citation type="submission" date="2019-09" db="EMBL/GenBank/DDBJ databases">
        <title>Draft genome sequence assemblies of isolates from the urinary tract.</title>
        <authorList>
            <person name="Mores C.R."/>
            <person name="Putonti C."/>
            <person name="Wolfe A.J."/>
        </authorList>
    </citation>
    <scope>NUCLEOTIDE SEQUENCE [LARGE SCALE GENOMIC DNA]</scope>
    <source>
        <strain evidence="1 2">UMB246</strain>
    </source>
</reference>
<dbReference type="Proteomes" id="UP000327236">
    <property type="component" value="Unassembled WGS sequence"/>
</dbReference>
<sequence length="166" mass="18194">MIWSLLKKANEVLVMNDLDDVLNDFYKQVASKVNLTAEQKAEVTGAGAKAYAEVLKDETPVSDLDYGTAKKIGAGKNGLHDHHLRDGITYKEGYTIDNAKTGDTDVGWNKDDDIALLGWVNDGVMKMSTKQMANLHFVQRAQQKAAGKIADAMSSKLAEVINNEHD</sequence>
<gene>
    <name evidence="1" type="ORF">F6H94_04130</name>
</gene>
<protein>
    <submittedName>
        <fullName evidence="1">Phage tail protein</fullName>
    </submittedName>
</protein>
<dbReference type="EMBL" id="VYWW01000013">
    <property type="protein sequence ID" value="KAA9322951.1"/>
    <property type="molecule type" value="Genomic_DNA"/>
</dbReference>